<comment type="caution">
    <text evidence="3">The sequence shown here is derived from an EMBL/GenBank/DDBJ whole genome shotgun (WGS) entry which is preliminary data.</text>
</comment>
<feature type="coiled-coil region" evidence="1">
    <location>
        <begin position="790"/>
        <end position="909"/>
    </location>
</feature>
<evidence type="ECO:0000313" key="3">
    <source>
        <dbReference type="EMBL" id="THH14768.1"/>
    </source>
</evidence>
<feature type="compositionally biased region" description="Polar residues" evidence="2">
    <location>
        <begin position="1"/>
        <end position="12"/>
    </location>
</feature>
<feature type="region of interest" description="Disordered" evidence="2">
    <location>
        <begin position="72"/>
        <end position="228"/>
    </location>
</feature>
<organism evidence="3 4">
    <name type="scientific">Bondarzewia mesenterica</name>
    <dbReference type="NCBI Taxonomy" id="1095465"/>
    <lineage>
        <taxon>Eukaryota</taxon>
        <taxon>Fungi</taxon>
        <taxon>Dikarya</taxon>
        <taxon>Basidiomycota</taxon>
        <taxon>Agaricomycotina</taxon>
        <taxon>Agaricomycetes</taxon>
        <taxon>Russulales</taxon>
        <taxon>Bondarzewiaceae</taxon>
        <taxon>Bondarzewia</taxon>
    </lineage>
</organism>
<feature type="compositionally biased region" description="Low complexity" evidence="2">
    <location>
        <begin position="94"/>
        <end position="104"/>
    </location>
</feature>
<feature type="region of interest" description="Disordered" evidence="2">
    <location>
        <begin position="1"/>
        <end position="23"/>
    </location>
</feature>
<gene>
    <name evidence="3" type="ORF">EW146_g5603</name>
</gene>
<feature type="region of interest" description="Disordered" evidence="2">
    <location>
        <begin position="915"/>
        <end position="1009"/>
    </location>
</feature>
<evidence type="ECO:0000313" key="4">
    <source>
        <dbReference type="Proteomes" id="UP000310158"/>
    </source>
</evidence>
<protein>
    <recommendedName>
        <fullName evidence="5">Chromo domain-containing protein</fullName>
    </recommendedName>
</protein>
<reference evidence="3 4" key="1">
    <citation type="submission" date="2019-02" db="EMBL/GenBank/DDBJ databases">
        <title>Genome sequencing of the rare red list fungi Bondarzewia mesenterica.</title>
        <authorList>
            <person name="Buettner E."/>
            <person name="Kellner H."/>
        </authorList>
    </citation>
    <scope>NUCLEOTIDE SEQUENCE [LARGE SCALE GENOMIC DNA]</scope>
    <source>
        <strain evidence="3 4">DSM 108281</strain>
    </source>
</reference>
<dbReference type="Proteomes" id="UP000310158">
    <property type="component" value="Unassembled WGS sequence"/>
</dbReference>
<evidence type="ECO:0000256" key="2">
    <source>
        <dbReference type="SAM" id="MobiDB-lite"/>
    </source>
</evidence>
<evidence type="ECO:0000256" key="1">
    <source>
        <dbReference type="SAM" id="Coils"/>
    </source>
</evidence>
<feature type="compositionally biased region" description="Polar residues" evidence="2">
    <location>
        <begin position="113"/>
        <end position="143"/>
    </location>
</feature>
<sequence length="1078" mass="120177">MPSDDGSSSQTHFVPGPNDKDELYEVIEITGEKPGYYRVKWAGFDTKTGKPWPQDWIPRRDCTDDIVADWKKKKAKKEQQKLAKKTGKSKSRSSRASTSTSVATLNVRRRSTLRSATTHSASPKPNARASSSAIRLEDTSPNLSKRKRDSEVRVIVTHSDSKRPRKKPRFDLFSEGDREEEEDAKVEESDLVPERITDTLTHPPDDDIVEECPTDANDGVIESLTPSMSPYLGTKIADRWILPDGVKVGPPRKAKNSLAKAPNGLTSPVLQPTTNADLSTPLLPLSSSPSALTIPPLPLTRSQILSLRQEEEEESQSQSQPATVKPRTVVQNELGGSRIILKDVLAVASIESPSASTMAREMEEDEVRGFSGELHYPVQDEIDDSNEPIFHHDDEPIFLPNPDPAAGNPSLTVVSKGADPQHLITSSSTTGVQRRVNNPLRGKRLSNKPLRPIPQISPSRFAPHLPRNDDDLTSSIEQFSSPVKGLGGDSSVRDWDDFSSHGDANVGGKGKGWKANARGTKLLKDYEKRRWANDDKSKMKRSWESIVRRPIALNFFRLSTAPVKTKEKAGSSDAVAELEEAMRALQSGSQSQIQAESQVQVVHLPEQPAPAPEVDELVREMEKRYVDLDGGGAEMEVAHDEEIVVGMSLPAPVEDLLAVTASSGHSSDESQDKSKRMEIEITELRVRSTETAEKIDAERAEWRAQEAAWQKLRQSRVATEVQTDAGSVSISHTDGRVAELQVTFESERTAWIAERLALQQAVSALEMSKATALKDVDFFRDQYQSASGYVSTVRVENEELLQRAKIAESQATTGVNLVRTTYAARMKRLEEEVKKFKALSELLKEKDRRTNDDVRWRAAMEPELRKENESLKGRLEEDEAEMDDLKEEMKVIERRNKRLESKLERLERESALIHGGFSGIEGNGKARRASEDTDEDDDDYVPGREDRSSSDESSLSFSDDRHTRPSKKRVGRTPVVQDASLGTSKPVQQREEDIRTDADRASGSSSRKGEMDDMVYMCKWRNSDTMQSCQAVVNSRKVRSIASSFSTSMFITRLRSCAIMYLRADICRLYDFVGRLSV</sequence>
<feature type="compositionally biased region" description="Polar residues" evidence="2">
    <location>
        <begin position="423"/>
        <end position="436"/>
    </location>
</feature>
<feature type="compositionally biased region" description="Basic and acidic residues" evidence="2">
    <location>
        <begin position="941"/>
        <end position="950"/>
    </location>
</feature>
<feature type="compositionally biased region" description="Basic residues" evidence="2">
    <location>
        <begin position="72"/>
        <end position="93"/>
    </location>
</feature>
<feature type="compositionally biased region" description="Low complexity" evidence="2">
    <location>
        <begin position="278"/>
        <end position="307"/>
    </location>
</feature>
<dbReference type="AlphaFoldDB" id="A0A4S4LSU9"/>
<feature type="region of interest" description="Disordered" evidence="2">
    <location>
        <begin position="252"/>
        <end position="328"/>
    </location>
</feature>
<feature type="compositionally biased region" description="Polar residues" evidence="2">
    <location>
        <begin position="264"/>
        <end position="277"/>
    </location>
</feature>
<dbReference type="EMBL" id="SGPL01000251">
    <property type="protein sequence ID" value="THH14768.1"/>
    <property type="molecule type" value="Genomic_DNA"/>
</dbReference>
<evidence type="ECO:0008006" key="5">
    <source>
        <dbReference type="Google" id="ProtNLM"/>
    </source>
</evidence>
<accession>A0A4S4LSU9</accession>
<keyword evidence="4" id="KW-1185">Reference proteome</keyword>
<feature type="compositionally biased region" description="Basic and acidic residues" evidence="2">
    <location>
        <begin position="988"/>
        <end position="1000"/>
    </location>
</feature>
<dbReference type="OrthoDB" id="3647690at2759"/>
<keyword evidence="1" id="KW-0175">Coiled coil</keyword>
<name>A0A4S4LSU9_9AGAM</name>
<feature type="region of interest" description="Disordered" evidence="2">
    <location>
        <begin position="422"/>
        <end position="494"/>
    </location>
</feature>
<proteinExistence type="predicted"/>
<feature type="compositionally biased region" description="Basic and acidic residues" evidence="2">
    <location>
        <begin position="186"/>
        <end position="197"/>
    </location>
</feature>